<comment type="caution">
    <text evidence="4">The sequence shown here is derived from an EMBL/GenBank/DDBJ whole genome shotgun (WGS) entry which is preliminary data.</text>
</comment>
<name>A0A166KQR7_NODSP</name>
<dbReference type="OrthoDB" id="9775208at2"/>
<protein>
    <recommendedName>
        <fullName evidence="6">Glycosyltransferase WbuB</fullName>
    </recommendedName>
</protein>
<organism evidence="4 5">
    <name type="scientific">Nodularia spumigena CENA596</name>
    <dbReference type="NCBI Taxonomy" id="1819295"/>
    <lineage>
        <taxon>Bacteria</taxon>
        <taxon>Bacillati</taxon>
        <taxon>Cyanobacteriota</taxon>
        <taxon>Cyanophyceae</taxon>
        <taxon>Nostocales</taxon>
        <taxon>Nodulariaceae</taxon>
        <taxon>Nodularia</taxon>
    </lineage>
</organism>
<gene>
    <name evidence="4" type="ORF">A2T98_02325</name>
</gene>
<accession>A0A166KQR7</accession>
<keyword evidence="1" id="KW-0472">Membrane</keyword>
<feature type="domain" description="Glycosyltransferase subfamily 4-like N-terminal" evidence="3">
    <location>
        <begin position="18"/>
        <end position="191"/>
    </location>
</feature>
<dbReference type="PANTHER" id="PTHR12526:SF638">
    <property type="entry name" value="SPORE COAT PROTEIN SA"/>
    <property type="match status" value="1"/>
</dbReference>
<dbReference type="GO" id="GO:0016757">
    <property type="term" value="F:glycosyltransferase activity"/>
    <property type="evidence" value="ECO:0007669"/>
    <property type="project" value="InterPro"/>
</dbReference>
<evidence type="ECO:0000313" key="4">
    <source>
        <dbReference type="EMBL" id="KZL51430.1"/>
    </source>
</evidence>
<evidence type="ECO:0000259" key="2">
    <source>
        <dbReference type="Pfam" id="PF00534"/>
    </source>
</evidence>
<feature type="transmembrane region" description="Helical" evidence="1">
    <location>
        <begin position="287"/>
        <end position="308"/>
    </location>
</feature>
<feature type="domain" description="Glycosyl transferase family 1" evidence="2">
    <location>
        <begin position="212"/>
        <end position="366"/>
    </location>
</feature>
<dbReference type="AlphaFoldDB" id="A0A166KQR7"/>
<dbReference type="InterPro" id="IPR028098">
    <property type="entry name" value="Glyco_trans_4-like_N"/>
</dbReference>
<dbReference type="Pfam" id="PF13579">
    <property type="entry name" value="Glyco_trans_4_4"/>
    <property type="match status" value="1"/>
</dbReference>
<evidence type="ECO:0000256" key="1">
    <source>
        <dbReference type="SAM" id="Phobius"/>
    </source>
</evidence>
<dbReference type="InterPro" id="IPR001296">
    <property type="entry name" value="Glyco_trans_1"/>
</dbReference>
<evidence type="ECO:0000313" key="5">
    <source>
        <dbReference type="Proteomes" id="UP000076555"/>
    </source>
</evidence>
<keyword evidence="1" id="KW-0812">Transmembrane</keyword>
<dbReference type="CDD" id="cd03794">
    <property type="entry name" value="GT4_WbuB-like"/>
    <property type="match status" value="1"/>
</dbReference>
<proteinExistence type="predicted"/>
<evidence type="ECO:0008006" key="6">
    <source>
        <dbReference type="Google" id="ProtNLM"/>
    </source>
</evidence>
<dbReference type="EMBL" id="LWAJ01000023">
    <property type="protein sequence ID" value="KZL51430.1"/>
    <property type="molecule type" value="Genomic_DNA"/>
</dbReference>
<dbReference type="PANTHER" id="PTHR12526">
    <property type="entry name" value="GLYCOSYLTRANSFERASE"/>
    <property type="match status" value="1"/>
</dbReference>
<sequence length="408" mass="45896">MKVIYLHQYFNTPKMSGGTRSYEMARRLVASGHEVSIITTWRKETDQKTWFLTDESGIKVYWLPVIYSNRMNYAARIKAFLHFAWSSAYKAASLDGDIIFATSTPLTIALPAIYASWRKQIPMVFEVRDMWPSVPIALGAIRNPLLVKVSIWLEKIAYKHSAHIVALAPGMREDIIAQGISADKVSVIPNGCDLDVFSQIHSTPLPRDVYPWLGTRKLVLCAGTVGKVHGIDYLVKLAQQVKLFDPEVRFVVIGDGGEWEKVRSLAIENGVFEKNFFMLPALPKYDLVLWLHSATIILALITNLPILYKDAVQNKFFDALAVGKPIACNFDGFQSQVAKEYDIGLIIDPLNPDVAAKQLLSVLYDTQWLDGVPERSRILAEGRFNRDHLATQLEGILLDVVAKHKLKN</sequence>
<keyword evidence="1" id="KW-1133">Transmembrane helix</keyword>
<dbReference type="RefSeq" id="WP_063871390.1">
    <property type="nucleotide sequence ID" value="NZ_CAWMRI010000023.1"/>
</dbReference>
<evidence type="ECO:0000259" key="3">
    <source>
        <dbReference type="Pfam" id="PF13579"/>
    </source>
</evidence>
<dbReference type="Gene3D" id="3.40.50.2000">
    <property type="entry name" value="Glycogen Phosphorylase B"/>
    <property type="match status" value="2"/>
</dbReference>
<dbReference type="Proteomes" id="UP000076555">
    <property type="component" value="Unassembled WGS sequence"/>
</dbReference>
<dbReference type="SUPFAM" id="SSF53756">
    <property type="entry name" value="UDP-Glycosyltransferase/glycogen phosphorylase"/>
    <property type="match status" value="1"/>
</dbReference>
<reference evidence="4 5" key="1">
    <citation type="submission" date="2016-04" db="EMBL/GenBank/DDBJ databases">
        <title>Draft Genome Assembly of the Bloom-forming Cyanobacterium Nodularia spumigena Strain CENA596 in Shrimp Production Ponds.</title>
        <authorList>
            <person name="Popin R.V."/>
            <person name="Rigonato J."/>
            <person name="Abreu V.A."/>
            <person name="Andreote A.P."/>
            <person name="Silveira S.B."/>
            <person name="Odebrecht C."/>
            <person name="Fiore M.F."/>
        </authorList>
    </citation>
    <scope>NUCLEOTIDE SEQUENCE [LARGE SCALE GENOMIC DNA]</scope>
    <source>
        <strain evidence="4 5">CENA596</strain>
    </source>
</reference>
<dbReference type="Pfam" id="PF00534">
    <property type="entry name" value="Glycos_transf_1"/>
    <property type="match status" value="1"/>
</dbReference>